<feature type="compositionally biased region" description="Low complexity" evidence="13">
    <location>
        <begin position="830"/>
        <end position="859"/>
    </location>
</feature>
<evidence type="ECO:0000259" key="15">
    <source>
        <dbReference type="Pfam" id="PF18204"/>
    </source>
</evidence>
<keyword evidence="9" id="KW-0732">Signal</keyword>
<keyword evidence="7" id="KW-0701">S-layer</keyword>
<dbReference type="NCBIfam" id="TIGR04207">
    <property type="entry name" value="halo_sig_pep"/>
    <property type="match status" value="1"/>
</dbReference>
<feature type="transmembrane region" description="Helical" evidence="14">
    <location>
        <begin position="885"/>
        <end position="903"/>
    </location>
</feature>
<keyword evidence="11 14" id="KW-0472">Membrane</keyword>
<evidence type="ECO:0000256" key="5">
    <source>
        <dbReference type="ARBA" id="ARBA00022512"/>
    </source>
</evidence>
<organism evidence="17 18">
    <name type="scientific">Halolamina pelagica</name>
    <dbReference type="NCBI Taxonomy" id="699431"/>
    <lineage>
        <taxon>Archaea</taxon>
        <taxon>Methanobacteriati</taxon>
        <taxon>Methanobacteriota</taxon>
        <taxon>Stenosarchaea group</taxon>
        <taxon>Halobacteria</taxon>
        <taxon>Halobacteriales</taxon>
        <taxon>Haloferacaceae</taxon>
    </lineage>
</organism>
<dbReference type="AlphaFoldDB" id="A0A0P7GBA2"/>
<evidence type="ECO:0000256" key="12">
    <source>
        <dbReference type="ARBA" id="ARBA00023180"/>
    </source>
</evidence>
<evidence type="ECO:0000256" key="14">
    <source>
        <dbReference type="SAM" id="Phobius"/>
    </source>
</evidence>
<evidence type="ECO:0000256" key="8">
    <source>
        <dbReference type="ARBA" id="ARBA00022692"/>
    </source>
</evidence>
<evidence type="ECO:0000256" key="2">
    <source>
        <dbReference type="ARBA" id="ARBA00004237"/>
    </source>
</evidence>
<dbReference type="OrthoDB" id="325633at2157"/>
<evidence type="ECO:0000259" key="16">
    <source>
        <dbReference type="Pfam" id="PF25162"/>
    </source>
</evidence>
<evidence type="ECO:0000313" key="18">
    <source>
        <dbReference type="Proteomes" id="UP000050535"/>
    </source>
</evidence>
<keyword evidence="10 14" id="KW-1133">Transmembrane helix</keyword>
<dbReference type="Pfam" id="PF18204">
    <property type="entry name" value="PGF-CTERM"/>
    <property type="match status" value="1"/>
</dbReference>
<keyword evidence="18" id="KW-1185">Reference proteome</keyword>
<dbReference type="Proteomes" id="UP000050535">
    <property type="component" value="Unassembled WGS sequence"/>
</dbReference>
<gene>
    <name evidence="17" type="primary">csg</name>
    <name evidence="17" type="ORF">SY89_01634</name>
</gene>
<keyword evidence="8 14" id="KW-0812">Transmembrane</keyword>
<evidence type="ECO:0000256" key="1">
    <source>
        <dbReference type="ARBA" id="ARBA00004236"/>
    </source>
</evidence>
<dbReference type="GO" id="GO:0005886">
    <property type="term" value="C:plasma membrane"/>
    <property type="evidence" value="ECO:0007669"/>
    <property type="project" value="UniProtKB-SubCell"/>
</dbReference>
<evidence type="ECO:0000256" key="3">
    <source>
        <dbReference type="ARBA" id="ARBA00009327"/>
    </source>
</evidence>
<dbReference type="Pfam" id="PF25162">
    <property type="entry name" value="DUF7827"/>
    <property type="match status" value="1"/>
</dbReference>
<dbReference type="GO" id="GO:0030115">
    <property type="term" value="C:S-layer"/>
    <property type="evidence" value="ECO:0007669"/>
    <property type="project" value="UniProtKB-SubCell"/>
</dbReference>
<dbReference type="PATRIC" id="fig|699431.3.peg.1674"/>
<dbReference type="InterPro" id="IPR026452">
    <property type="entry name" value="Surf_glycop_sig_pep"/>
</dbReference>
<dbReference type="STRING" id="699431.SY89_01634"/>
<dbReference type="InterPro" id="IPR057149">
    <property type="entry name" value="DUF7827"/>
</dbReference>
<comment type="similarity">
    <text evidence="3">Belongs to the halobacterial S-layer protein family.</text>
</comment>
<evidence type="ECO:0000256" key="11">
    <source>
        <dbReference type="ARBA" id="ARBA00023136"/>
    </source>
</evidence>
<dbReference type="RefSeq" id="WP_080506628.1">
    <property type="nucleotide sequence ID" value="NZ_LGUC01000001.1"/>
</dbReference>
<feature type="region of interest" description="Disordered" evidence="13">
    <location>
        <begin position="830"/>
        <end position="884"/>
    </location>
</feature>
<dbReference type="NCBIfam" id="TIGR04126">
    <property type="entry name" value="PGF_CTERM"/>
    <property type="match status" value="1"/>
</dbReference>
<evidence type="ECO:0000256" key="7">
    <source>
        <dbReference type="ARBA" id="ARBA00022601"/>
    </source>
</evidence>
<evidence type="ECO:0000256" key="9">
    <source>
        <dbReference type="ARBA" id="ARBA00022729"/>
    </source>
</evidence>
<feature type="domain" description="PGF-CTERM archaeal protein-sorting signal" evidence="15">
    <location>
        <begin position="883"/>
        <end position="905"/>
    </location>
</feature>
<feature type="domain" description="DUF7827" evidence="16">
    <location>
        <begin position="440"/>
        <end position="554"/>
    </location>
</feature>
<comment type="caution">
    <text evidence="17">The sequence shown here is derived from an EMBL/GenBank/DDBJ whole genome shotgun (WGS) entry which is preliminary data.</text>
</comment>
<keyword evidence="4" id="KW-1003">Cell membrane</keyword>
<name>A0A0P7GBA2_9EURY</name>
<keyword evidence="6" id="KW-0964">Secreted</keyword>
<keyword evidence="5" id="KW-0134">Cell wall</keyword>
<protein>
    <submittedName>
        <fullName evidence="17">S-layer protein</fullName>
    </submittedName>
</protein>
<evidence type="ECO:0000256" key="6">
    <source>
        <dbReference type="ARBA" id="ARBA00022525"/>
    </source>
</evidence>
<evidence type="ECO:0000256" key="4">
    <source>
        <dbReference type="ARBA" id="ARBA00022475"/>
    </source>
</evidence>
<reference evidence="18" key="1">
    <citation type="submission" date="2013-11" db="EMBL/GenBank/DDBJ databases">
        <authorList>
            <person name="Hoang H.T."/>
            <person name="Killian M.L."/>
            <person name="Madson D.M."/>
            <person name="Arruda P.H.E."/>
            <person name="Sun D."/>
            <person name="Schwartz K.J."/>
            <person name="Yoon K."/>
        </authorList>
    </citation>
    <scope>NUCLEOTIDE SEQUENCE [LARGE SCALE GENOMIC DNA]</scope>
    <source>
        <strain evidence="18">CDK2</strain>
    </source>
</reference>
<dbReference type="InterPro" id="IPR026371">
    <property type="entry name" value="PGF_CTERM"/>
</dbReference>
<evidence type="ECO:0000313" key="17">
    <source>
        <dbReference type="EMBL" id="KPN30894.1"/>
    </source>
</evidence>
<feature type="compositionally biased region" description="Acidic residues" evidence="13">
    <location>
        <begin position="860"/>
        <end position="878"/>
    </location>
</feature>
<keyword evidence="12" id="KW-0325">Glycoprotein</keyword>
<comment type="subcellular location">
    <subcellularLocation>
        <location evidence="1">Cell membrane</location>
    </subcellularLocation>
    <subcellularLocation>
        <location evidence="2">Secreted</location>
        <location evidence="2">Cell wall</location>
        <location evidence="2">S-layer</location>
    </subcellularLocation>
</comment>
<evidence type="ECO:0000256" key="10">
    <source>
        <dbReference type="ARBA" id="ARBA00022989"/>
    </source>
</evidence>
<accession>A0A0P7GBA2</accession>
<dbReference type="NCBIfam" id="NF045517">
    <property type="entry name" value="halo_surf_dom"/>
    <property type="match status" value="1"/>
</dbReference>
<proteinExistence type="inferred from homology"/>
<evidence type="ECO:0000256" key="13">
    <source>
        <dbReference type="SAM" id="MobiDB-lite"/>
    </source>
</evidence>
<sequence>MTDNSDKIRSIVLAALMVFSVFAGTVAFAGTAAAANSGSFTPASDEANADTNLDASFTVSSEDPDSMQQFRITFTGANNFDNGFASDISSSDVTVDVAGTSESVSTVSRSNNGKTLTFSLSDSVSPSAGDTITFTVQNSQFQNPSGTGTYTGEIVVEPQSTATSTEADLNINTASTGVLEATHYNNDTTTDNVDPIVEVAFDTAPKETPAAEDFTVNLANGSTLTVSGASAPQTNRVELQVDRLVSNVDNVTVDSSLVTGSDDVTVDATNAPVTVDASNQNSDPGNTSAYLGSNVAVKAYSTDATFDFSGEYTSRFASGTGSQVFVIDTDDLSNGLIQVDTQDDGSINANIELSSLGLTVDADDVNDETNITGTVQADDFDRPVDVELLDSDDDVVATDEVRLGSAGNADFDLGTQDAGNYSVVATDVNTGVETTTDVNVSAAAEGAVSFAENTYSVPQGDVVNITLDVTGTTDGSLVIGQNSQSGYQANVTFVDEDEDGEVVVQFNTYTAGDTSETIVTAAGEDSATLASGSTELASGDLLAQGGYDLATVQGHYTNGTDVFENDESSFSSLSIGERSTDSMQLWTAPASTGADSLLDDVTQDSTIASGDWVVHQVSATGLEGLVESQGDLETAITNDVLNVTVNQTEETTRQNRDPKQLDIGTALADDEIALIADAENDSYYIALDTSTDAFKRGGETGYSADADEEYTANFTVKDEKLVGEDHESVEATFEVVEGTASLDSTPVEVEAATNQTISGTSTLAPGTEIQVTVQSTEDTSPRFYNNPTATVQADGSWNITMDFDEQSVNDTFSVSAGSYFDADGMVVESTTEATPTATATPEPTETATPEPTETATPEPTETDAPETDEPTETPEDDTTTTTTPGFGVAVALVALLAAALLAGRRE</sequence>
<dbReference type="EMBL" id="LGUC01000001">
    <property type="protein sequence ID" value="KPN30894.1"/>
    <property type="molecule type" value="Genomic_DNA"/>
</dbReference>